<organism evidence="1 2">
    <name type="scientific">Devosia neptuniae</name>
    <dbReference type="NCBI Taxonomy" id="191302"/>
    <lineage>
        <taxon>Bacteria</taxon>
        <taxon>Pseudomonadati</taxon>
        <taxon>Pseudomonadota</taxon>
        <taxon>Alphaproteobacteria</taxon>
        <taxon>Hyphomicrobiales</taxon>
        <taxon>Devosiaceae</taxon>
        <taxon>Devosia</taxon>
    </lineage>
</organism>
<sequence length="65" mass="7443">MTDVSEIPDDTLLERAVRNARSRAHRKGAKHPRWVGVMDAFSLGSTYAMQLCRRFGLEPDEQVNR</sequence>
<dbReference type="Proteomes" id="UP001061862">
    <property type="component" value="Chromosome"/>
</dbReference>
<dbReference type="RefSeq" id="WP_262170225.1">
    <property type="nucleotide sequence ID" value="NZ_CP104965.1"/>
</dbReference>
<name>A0ABY6CGI5_9HYPH</name>
<proteinExistence type="predicted"/>
<gene>
    <name evidence="1" type="ORF">N8A98_06995</name>
</gene>
<keyword evidence="2" id="KW-1185">Reference proteome</keyword>
<reference evidence="1 2" key="1">
    <citation type="submission" date="2022-09" db="EMBL/GenBank/DDBJ databases">
        <title>Interaction between co-microsymbionts with complementary sets of symbiotic genes in legume-rhizobium systems.</title>
        <authorList>
            <person name="Safronova V."/>
            <person name="Sazanova A."/>
            <person name="Afonin A."/>
            <person name="Chirak E."/>
        </authorList>
    </citation>
    <scope>NUCLEOTIDE SEQUENCE [LARGE SCALE GENOMIC DNA]</scope>
    <source>
        <strain evidence="1 2">A18/4-1</strain>
    </source>
</reference>
<dbReference type="EMBL" id="CP104965">
    <property type="protein sequence ID" value="UXN70928.1"/>
    <property type="molecule type" value="Genomic_DNA"/>
</dbReference>
<evidence type="ECO:0000313" key="1">
    <source>
        <dbReference type="EMBL" id="UXN70928.1"/>
    </source>
</evidence>
<accession>A0ABY6CGI5</accession>
<evidence type="ECO:0000313" key="2">
    <source>
        <dbReference type="Proteomes" id="UP001061862"/>
    </source>
</evidence>
<protein>
    <submittedName>
        <fullName evidence="1">Uncharacterized protein</fullName>
    </submittedName>
</protein>